<dbReference type="EC" id="1.3.5.1" evidence="9"/>
<dbReference type="OrthoDB" id="376424at2157"/>
<evidence type="ECO:0000313" key="10">
    <source>
        <dbReference type="Proteomes" id="UP000000641"/>
    </source>
</evidence>
<keyword evidence="5 8" id="KW-1133">Transmembrane helix</keyword>
<dbReference type="InterPro" id="IPR034804">
    <property type="entry name" value="SQR/QFR_C/D"/>
</dbReference>
<evidence type="ECO:0000313" key="9">
    <source>
        <dbReference type="EMBL" id="ABL78522.1"/>
    </source>
</evidence>
<accession>A1RZ92</accession>
<keyword evidence="6" id="KW-0408">Iron</keyword>
<dbReference type="RefSeq" id="WP_011752787.1">
    <property type="nucleotide sequence ID" value="NC_008698.1"/>
</dbReference>
<evidence type="ECO:0000256" key="3">
    <source>
        <dbReference type="ARBA" id="ARBA00022692"/>
    </source>
</evidence>
<keyword evidence="4" id="KW-0479">Metal-binding</keyword>
<keyword evidence="7 8" id="KW-0472">Membrane</keyword>
<dbReference type="Gene3D" id="1.20.1300.10">
    <property type="entry name" value="Fumarate reductase/succinate dehydrogenase, transmembrane subunit"/>
    <property type="match status" value="1"/>
</dbReference>
<evidence type="ECO:0000256" key="4">
    <source>
        <dbReference type="ARBA" id="ARBA00022723"/>
    </source>
</evidence>
<dbReference type="EnsemblBacteria" id="ABL78522">
    <property type="protein sequence ID" value="ABL78522"/>
    <property type="gene ID" value="Tpen_1124"/>
</dbReference>
<evidence type="ECO:0000256" key="5">
    <source>
        <dbReference type="ARBA" id="ARBA00022989"/>
    </source>
</evidence>
<dbReference type="Proteomes" id="UP000000641">
    <property type="component" value="Chromosome"/>
</dbReference>
<dbReference type="EMBL" id="CP000505">
    <property type="protein sequence ID" value="ABL78522.1"/>
    <property type="molecule type" value="Genomic_DNA"/>
</dbReference>
<dbReference type="SUPFAM" id="SSF81343">
    <property type="entry name" value="Fumarate reductase respiratory complex transmembrane subunits"/>
    <property type="match status" value="1"/>
</dbReference>
<dbReference type="KEGG" id="tpe:Tpen_1124"/>
<protein>
    <submittedName>
        <fullName evidence="9">Succinate dehydrogenase subunit D</fullName>
        <ecNumber evidence="9">1.3.5.1</ecNumber>
    </submittedName>
</protein>
<evidence type="ECO:0000256" key="1">
    <source>
        <dbReference type="ARBA" id="ARBA00004370"/>
    </source>
</evidence>
<evidence type="ECO:0000256" key="6">
    <source>
        <dbReference type="ARBA" id="ARBA00023004"/>
    </source>
</evidence>
<name>A1RZ92_THEPD</name>
<dbReference type="GeneID" id="4602019"/>
<feature type="transmembrane region" description="Helical" evidence="8">
    <location>
        <begin position="50"/>
        <end position="71"/>
    </location>
</feature>
<dbReference type="GO" id="GO:0046872">
    <property type="term" value="F:metal ion binding"/>
    <property type="evidence" value="ECO:0007669"/>
    <property type="project" value="UniProtKB-KW"/>
</dbReference>
<feature type="transmembrane region" description="Helical" evidence="8">
    <location>
        <begin position="92"/>
        <end position="113"/>
    </location>
</feature>
<dbReference type="STRING" id="368408.Tpen_1124"/>
<keyword evidence="3 8" id="KW-0812">Transmembrane</keyword>
<comment type="subcellular location">
    <subcellularLocation>
        <location evidence="1">Membrane</location>
    </subcellularLocation>
</comment>
<dbReference type="HOGENOM" id="CLU_2103639_0_0_2"/>
<evidence type="ECO:0000256" key="8">
    <source>
        <dbReference type="SAM" id="Phobius"/>
    </source>
</evidence>
<dbReference type="eggNOG" id="arCOG04162">
    <property type="taxonomic scope" value="Archaea"/>
</dbReference>
<dbReference type="GO" id="GO:0016020">
    <property type="term" value="C:membrane"/>
    <property type="evidence" value="ECO:0007669"/>
    <property type="project" value="UniProtKB-SubCell"/>
</dbReference>
<reference evidence="10" key="1">
    <citation type="journal article" date="2008" name="J. Bacteriol.">
        <title>Genome sequence of Thermofilum pendens reveals an exceptional loss of biosynthetic pathways without genome reduction.</title>
        <authorList>
            <person name="Anderson I."/>
            <person name="Rodriguez J."/>
            <person name="Susanti D."/>
            <person name="Porat I."/>
            <person name="Reich C."/>
            <person name="Ulrich L.E."/>
            <person name="Elkins J.G."/>
            <person name="Mavromatis K."/>
            <person name="Lykidis A."/>
            <person name="Kim E."/>
            <person name="Thompson L.S."/>
            <person name="Nolan M."/>
            <person name="Land M."/>
            <person name="Copeland A."/>
            <person name="Lapidus A."/>
            <person name="Lucas S."/>
            <person name="Detter C."/>
            <person name="Zhulin I.B."/>
            <person name="Olsen G.J."/>
            <person name="Whitman W."/>
            <person name="Mukhopadhyay B."/>
            <person name="Bristow J."/>
            <person name="Kyrpides N."/>
        </authorList>
    </citation>
    <scope>NUCLEOTIDE SEQUENCE [LARGE SCALE GENOMIC DNA]</scope>
    <source>
        <strain evidence="10">DSM 2475 / Hrk 5</strain>
    </source>
</reference>
<dbReference type="GO" id="GO:0008177">
    <property type="term" value="F:succinate dehydrogenase (quinone) activity"/>
    <property type="evidence" value="ECO:0007669"/>
    <property type="project" value="UniProtKB-EC"/>
</dbReference>
<keyword evidence="9" id="KW-0560">Oxidoreductase</keyword>
<organism evidence="9 10">
    <name type="scientific">Thermofilum pendens (strain DSM 2475 / Hrk 5)</name>
    <dbReference type="NCBI Taxonomy" id="368408"/>
    <lineage>
        <taxon>Archaea</taxon>
        <taxon>Thermoproteota</taxon>
        <taxon>Thermoprotei</taxon>
        <taxon>Thermofilales</taxon>
        <taxon>Thermofilaceae</taxon>
        <taxon>Thermofilum</taxon>
    </lineage>
</organism>
<evidence type="ECO:0000256" key="7">
    <source>
        <dbReference type="ARBA" id="ARBA00023136"/>
    </source>
</evidence>
<keyword evidence="2" id="KW-0349">Heme</keyword>
<gene>
    <name evidence="9" type="ordered locus">Tpen_1124</name>
</gene>
<evidence type="ECO:0000256" key="2">
    <source>
        <dbReference type="ARBA" id="ARBA00022617"/>
    </source>
</evidence>
<proteinExistence type="predicted"/>
<dbReference type="InterPro" id="IPR000701">
    <property type="entry name" value="SuccDH_FuR_B_TM-su"/>
</dbReference>
<sequence length="114" mass="12130">MPSGKSGVAWFLQAVTGAVLALAVSAHIVRVHLLGSAHGIPTYEEVLAALKNPLVMLGELVLAFSATYHALYGLHMVLVESKLLSEEKSRKVLTALGIALATWIVAFNVLVLLK</sequence>
<keyword evidence="10" id="KW-1185">Reference proteome</keyword>
<dbReference type="Pfam" id="PF01127">
    <property type="entry name" value="Sdh_cyt"/>
    <property type="match status" value="1"/>
</dbReference>
<dbReference type="AlphaFoldDB" id="A1RZ92"/>